<reference evidence="3 4" key="1">
    <citation type="submission" date="2014-10" db="EMBL/GenBank/DDBJ databases">
        <title>Genome sequence of Micropolyspora internatus JCM3315.</title>
        <authorList>
            <person name="Shin S.-K."/>
            <person name="Yi H."/>
        </authorList>
    </citation>
    <scope>NUCLEOTIDE SEQUENCE [LARGE SCALE GENOMIC DNA]</scope>
    <source>
        <strain evidence="3 4">JCM 3315</strain>
    </source>
</reference>
<proteinExistence type="predicted"/>
<accession>A0A837DD28</accession>
<dbReference type="Proteomes" id="UP000030848">
    <property type="component" value="Unassembled WGS sequence"/>
</dbReference>
<dbReference type="AlphaFoldDB" id="A0A837DD28"/>
<sequence>MGFCDDARMTEQTEQIERTEHGWPSGDPRRFFDAPIDREHLRASSPNVYRRVLWLSIGVCVGGLLIGLGVWSIAEGMDSAAPSWWAMVLGVVAVLVGVGVFLRGLLAGNATKPFRGGQLVPGMVVEQADSTVQLLVLADISRDPAAPPEFAYRLVTFEAREGTRFVPGRPVPCVTHGFIAPPWSRRWWSLEASPVAWATADEHVLEAAGKAIPPAEWDQLLAGAERVAEIRRRPSRLGRISYEDLHESLRRPSTRLGVPVEWQPDGRARFVGSVAHSTSRTTPRM</sequence>
<feature type="transmembrane region" description="Helical" evidence="2">
    <location>
        <begin position="85"/>
        <end position="106"/>
    </location>
</feature>
<dbReference type="EMBL" id="JRZE01000002">
    <property type="protein sequence ID" value="KHF45487.1"/>
    <property type="molecule type" value="Genomic_DNA"/>
</dbReference>
<keyword evidence="2" id="KW-1133">Transmembrane helix</keyword>
<comment type="caution">
    <text evidence="3">The sequence shown here is derived from an EMBL/GenBank/DDBJ whole genome shotgun (WGS) entry which is preliminary data.</text>
</comment>
<evidence type="ECO:0000256" key="2">
    <source>
        <dbReference type="SAM" id="Phobius"/>
    </source>
</evidence>
<evidence type="ECO:0000256" key="1">
    <source>
        <dbReference type="SAM" id="MobiDB-lite"/>
    </source>
</evidence>
<dbReference type="InterPro" id="IPR021632">
    <property type="entry name" value="DUF3239"/>
</dbReference>
<keyword evidence="2" id="KW-0812">Transmembrane</keyword>
<feature type="region of interest" description="Disordered" evidence="1">
    <location>
        <begin position="1"/>
        <end position="25"/>
    </location>
</feature>
<evidence type="ECO:0008006" key="5">
    <source>
        <dbReference type="Google" id="ProtNLM"/>
    </source>
</evidence>
<dbReference type="Gene3D" id="2.40.410.10">
    <property type="entry name" value="putative membrane protein from Corynebacterium diphtheriae superfamily"/>
    <property type="match status" value="1"/>
</dbReference>
<protein>
    <recommendedName>
        <fullName evidence="5">DUF3239 domain-containing protein</fullName>
    </recommendedName>
</protein>
<dbReference type="Pfam" id="PF11580">
    <property type="entry name" value="DUF3239"/>
    <property type="match status" value="1"/>
</dbReference>
<evidence type="ECO:0000313" key="3">
    <source>
        <dbReference type="EMBL" id="KHF45487.1"/>
    </source>
</evidence>
<keyword evidence="2" id="KW-0472">Membrane</keyword>
<feature type="transmembrane region" description="Helical" evidence="2">
    <location>
        <begin position="52"/>
        <end position="73"/>
    </location>
</feature>
<gene>
    <name evidence="3" type="ORF">MINT15_07040</name>
</gene>
<name>A0A837DD28_9PSEU</name>
<evidence type="ECO:0000313" key="4">
    <source>
        <dbReference type="Proteomes" id="UP000030848"/>
    </source>
</evidence>
<organism evidence="3 4">
    <name type="scientific">Saccharomonospora viridis</name>
    <dbReference type="NCBI Taxonomy" id="1852"/>
    <lineage>
        <taxon>Bacteria</taxon>
        <taxon>Bacillati</taxon>
        <taxon>Actinomycetota</taxon>
        <taxon>Actinomycetes</taxon>
        <taxon>Pseudonocardiales</taxon>
        <taxon>Pseudonocardiaceae</taxon>
        <taxon>Saccharomonospora</taxon>
    </lineage>
</organism>
<dbReference type="InterPro" id="IPR023124">
    <property type="entry name" value="DUF3239_dom_sf"/>
</dbReference>